<feature type="signal peptide" evidence="6">
    <location>
        <begin position="1"/>
        <end position="38"/>
    </location>
</feature>
<name>A0A1W6Z0P2_9BORD</name>
<evidence type="ECO:0000256" key="1">
    <source>
        <dbReference type="ARBA" id="ARBA00000985"/>
    </source>
</evidence>
<dbReference type="PRINTS" id="PR00145">
    <property type="entry name" value="ARGSUCLYASE"/>
</dbReference>
<dbReference type="Pfam" id="PF00206">
    <property type="entry name" value="Lyase_1"/>
    <property type="match status" value="1"/>
</dbReference>
<protein>
    <recommendedName>
        <fullName evidence="3">argininosuccinate lyase</fullName>
        <ecNumber evidence="3">4.3.2.1</ecNumber>
    </recommendedName>
</protein>
<dbReference type="InterPro" id="IPR024083">
    <property type="entry name" value="Fumarase/histidase_N"/>
</dbReference>
<dbReference type="GO" id="GO:0042450">
    <property type="term" value="P:L-arginine biosynthetic process via ornithine"/>
    <property type="evidence" value="ECO:0007669"/>
    <property type="project" value="InterPro"/>
</dbReference>
<evidence type="ECO:0000259" key="8">
    <source>
        <dbReference type="Pfam" id="PF14698"/>
    </source>
</evidence>
<evidence type="ECO:0000256" key="2">
    <source>
        <dbReference type="ARBA" id="ARBA00004941"/>
    </source>
</evidence>
<keyword evidence="5 9" id="KW-0456">Lyase</keyword>
<dbReference type="PRINTS" id="PR00149">
    <property type="entry name" value="FUMRATELYASE"/>
</dbReference>
<dbReference type="CDD" id="cd01359">
    <property type="entry name" value="Argininosuccinate_lyase"/>
    <property type="match status" value="1"/>
</dbReference>
<dbReference type="SUPFAM" id="SSF48557">
    <property type="entry name" value="L-aspartase-like"/>
    <property type="match status" value="1"/>
</dbReference>
<accession>A0A1W6Z0P2</accession>
<dbReference type="Gene3D" id="1.10.40.30">
    <property type="entry name" value="Fumarase/aspartase (C-terminal domain)"/>
    <property type="match status" value="1"/>
</dbReference>
<comment type="catalytic activity">
    <reaction evidence="1">
        <text>2-(N(omega)-L-arginino)succinate = fumarate + L-arginine</text>
        <dbReference type="Rhea" id="RHEA:24020"/>
        <dbReference type="ChEBI" id="CHEBI:29806"/>
        <dbReference type="ChEBI" id="CHEBI:32682"/>
        <dbReference type="ChEBI" id="CHEBI:57472"/>
        <dbReference type="EC" id="4.3.2.1"/>
    </reaction>
</comment>
<feature type="chain" id="PRO_5012303617" description="argininosuccinate lyase" evidence="6">
    <location>
        <begin position="39"/>
        <end position="522"/>
    </location>
</feature>
<keyword evidence="4" id="KW-0055">Arginine biosynthesis</keyword>
<dbReference type="Pfam" id="PF14698">
    <property type="entry name" value="ASL_C2"/>
    <property type="match status" value="1"/>
</dbReference>
<dbReference type="EC" id="4.3.2.1" evidence="3"/>
<dbReference type="Gene3D" id="1.20.200.10">
    <property type="entry name" value="Fumarase/aspartase (Central domain)"/>
    <property type="match status" value="1"/>
</dbReference>
<sequence length="522" mass="56290">MHAYKENTMIVARFRGRARRTAAAGLLALALVCAHANAADAGGAAALHDNFFWLGQFNKASLVMTVEQGIVPRDLGQKTARAVAQVIAEGDKPGGKRPGDYLQLEPLITRIAGPDATRMHSGRSRQDILAATRRVMLRDRLLDLYAALNQAHATVNALAEKYADAIVPAYTNGVQAQPTTYGHYLLAFSSVLDRDAARLRETYGRVNLSPLGAAALGTSSFPVDRKRLADLLGFDGVVENAYDAAQFSPLDVGAEAASLASTMALSVGAFVQDIHTQYQQTKPWLTLQEGALTGTSSIMPQKRNPSALNDLRLQASQTVGEAMTALVAAHNVPPGMPDYKREQAQDAVDAATEMYRKLDAVLSGLSLDRDRALAEVDADYSTSTELADVLQRDADVPFRVGHHFASELVNFGRKNNLKPADIPYPDAQRIYTQAAKASNINDAKLPLDEARFRQVLTAQNMIASSKGLGGPQPAEVARMLAGAREKLAGDQAWLQSARDRLNAAQDNLDRAFDNIANPPPKK</sequence>
<evidence type="ECO:0000313" key="10">
    <source>
        <dbReference type="Proteomes" id="UP000194139"/>
    </source>
</evidence>
<dbReference type="EMBL" id="CP021109">
    <property type="protein sequence ID" value="ARP86764.1"/>
    <property type="molecule type" value="Genomic_DNA"/>
</dbReference>
<dbReference type="UniPathway" id="UPA00068">
    <property type="reaction ID" value="UER00114"/>
</dbReference>
<dbReference type="InterPro" id="IPR022761">
    <property type="entry name" value="Fumarate_lyase_N"/>
</dbReference>
<keyword evidence="10" id="KW-1185">Reference proteome</keyword>
<dbReference type="PANTHER" id="PTHR43814:SF1">
    <property type="entry name" value="ARGININOSUCCINATE LYASE"/>
    <property type="match status" value="1"/>
</dbReference>
<reference evidence="9 10" key="1">
    <citation type="submission" date="2017-05" db="EMBL/GenBank/DDBJ databases">
        <title>Complete and WGS of Bordetella genogroups.</title>
        <authorList>
            <person name="Spilker T."/>
            <person name="LiPuma J."/>
        </authorList>
    </citation>
    <scope>NUCLEOTIDE SEQUENCE [LARGE SCALE GENOMIC DNA]</scope>
    <source>
        <strain evidence="9 10">AU17164</strain>
    </source>
</reference>
<dbReference type="GO" id="GO:0005829">
    <property type="term" value="C:cytosol"/>
    <property type="evidence" value="ECO:0007669"/>
    <property type="project" value="TreeGrafter"/>
</dbReference>
<dbReference type="Proteomes" id="UP000194139">
    <property type="component" value="Chromosome"/>
</dbReference>
<dbReference type="InterPro" id="IPR008948">
    <property type="entry name" value="L-Aspartase-like"/>
</dbReference>
<comment type="pathway">
    <text evidence="2">Amino-acid biosynthesis; L-arginine biosynthesis; L-arginine from L-ornithine and carbamoyl phosphate: step 3/3.</text>
</comment>
<dbReference type="InterPro" id="IPR000362">
    <property type="entry name" value="Fumarate_lyase_fam"/>
</dbReference>
<gene>
    <name evidence="9" type="ORF">CAL13_11510</name>
</gene>
<keyword evidence="4" id="KW-0028">Amino-acid biosynthesis</keyword>
<evidence type="ECO:0000313" key="9">
    <source>
        <dbReference type="EMBL" id="ARP86764.1"/>
    </source>
</evidence>
<evidence type="ECO:0000256" key="3">
    <source>
        <dbReference type="ARBA" id="ARBA00012338"/>
    </source>
</evidence>
<dbReference type="Gene3D" id="1.10.275.10">
    <property type="entry name" value="Fumarase/aspartase (N-terminal domain)"/>
    <property type="match status" value="1"/>
</dbReference>
<evidence type="ECO:0000256" key="5">
    <source>
        <dbReference type="ARBA" id="ARBA00023239"/>
    </source>
</evidence>
<dbReference type="InterPro" id="IPR029419">
    <property type="entry name" value="Arg_succ_lyase_C"/>
</dbReference>
<dbReference type="PANTHER" id="PTHR43814">
    <property type="entry name" value="ARGININOSUCCINATE LYASE"/>
    <property type="match status" value="1"/>
</dbReference>
<organism evidence="9 10">
    <name type="scientific">Bordetella genomosp. 9</name>
    <dbReference type="NCBI Taxonomy" id="1416803"/>
    <lineage>
        <taxon>Bacteria</taxon>
        <taxon>Pseudomonadati</taxon>
        <taxon>Pseudomonadota</taxon>
        <taxon>Betaproteobacteria</taxon>
        <taxon>Burkholderiales</taxon>
        <taxon>Alcaligenaceae</taxon>
        <taxon>Bordetella</taxon>
    </lineage>
</organism>
<proteinExistence type="predicted"/>
<dbReference type="GO" id="GO:0004056">
    <property type="term" value="F:argininosuccinate lyase activity"/>
    <property type="evidence" value="ECO:0007669"/>
    <property type="project" value="UniProtKB-EC"/>
</dbReference>
<dbReference type="InterPro" id="IPR009049">
    <property type="entry name" value="Argininosuccinate_lyase"/>
</dbReference>
<feature type="domain" description="Argininosuccinate lyase C-terminal" evidence="8">
    <location>
        <begin position="380"/>
        <end position="462"/>
    </location>
</feature>
<dbReference type="AlphaFoldDB" id="A0A1W6Z0P2"/>
<evidence type="ECO:0000259" key="7">
    <source>
        <dbReference type="Pfam" id="PF00206"/>
    </source>
</evidence>
<evidence type="ECO:0000256" key="4">
    <source>
        <dbReference type="ARBA" id="ARBA00022571"/>
    </source>
</evidence>
<keyword evidence="6" id="KW-0732">Signal</keyword>
<feature type="domain" description="Fumarate lyase N-terminal" evidence="7">
    <location>
        <begin position="115"/>
        <end position="320"/>
    </location>
</feature>
<evidence type="ECO:0000256" key="6">
    <source>
        <dbReference type="SAM" id="SignalP"/>
    </source>
</evidence>